<sequence>MPLDKIKPNDPRVQSQYAQLNSRRWHYLDARPAGEAKGTCILIHGFPDLSLAWKYQIPMLLAQNLRCIALDCMGYGDTGFSPDLKDYTFKTHADAIAELARQQGIPQIILGGHDWGGAVVYRVAQFYPDLVSHVFSVATPYFPVTPEYRSVEELVKGGLDVFGYQLQWGSEEHPVEKCLGRDEGRIRKFLNGAYGGKAQSGEPFMSPQEGVDLELVETDEFGKTPLLDDEEMDFYVQQLTKTGFEGPCNWYRTRRLNWEQDQNIPAATRNHLPQPVLFIQAKYDGILIPKLSQGMEKAIPNLTRAEVPASHWALWHTPEQTNDTIQKWIEGVVLGGKSKL</sequence>
<dbReference type="InterPro" id="IPR000639">
    <property type="entry name" value="Epox_hydrolase-like"/>
</dbReference>
<dbReference type="OrthoDB" id="408373at2759"/>
<comment type="similarity">
    <text evidence="2">Belongs to the AB hydrolase superfamily. Epoxide hydrolase family.</text>
</comment>
<dbReference type="SUPFAM" id="SSF53474">
    <property type="entry name" value="alpha/beta-Hydrolases"/>
    <property type="match status" value="1"/>
</dbReference>
<organism evidence="4 5">
    <name type="scientific">Hortaea werneckii EXF-2000</name>
    <dbReference type="NCBI Taxonomy" id="1157616"/>
    <lineage>
        <taxon>Eukaryota</taxon>
        <taxon>Fungi</taxon>
        <taxon>Dikarya</taxon>
        <taxon>Ascomycota</taxon>
        <taxon>Pezizomycotina</taxon>
        <taxon>Dothideomycetes</taxon>
        <taxon>Dothideomycetidae</taxon>
        <taxon>Mycosphaerellales</taxon>
        <taxon>Teratosphaeriaceae</taxon>
        <taxon>Hortaea</taxon>
    </lineage>
</organism>
<evidence type="ECO:0000313" key="4">
    <source>
        <dbReference type="EMBL" id="OTA22120.1"/>
    </source>
</evidence>
<name>A0A1Z5SMS4_HORWE</name>
<keyword evidence="1" id="KW-0378">Hydrolase</keyword>
<dbReference type="AlphaFoldDB" id="A0A1Z5SMS4"/>
<accession>A0A1Z5SMS4</accession>
<dbReference type="STRING" id="1157616.A0A1Z5SMS4"/>
<dbReference type="PRINTS" id="PR00412">
    <property type="entry name" value="EPOXHYDRLASE"/>
</dbReference>
<evidence type="ECO:0000259" key="3">
    <source>
        <dbReference type="Pfam" id="PF00561"/>
    </source>
</evidence>
<dbReference type="PANTHER" id="PTHR43329">
    <property type="entry name" value="EPOXIDE HYDROLASE"/>
    <property type="match status" value="1"/>
</dbReference>
<dbReference type="InterPro" id="IPR000073">
    <property type="entry name" value="AB_hydrolase_1"/>
</dbReference>
<dbReference type="VEuPathDB" id="FungiDB:BTJ68_15102"/>
<reference evidence="4 5" key="1">
    <citation type="submission" date="2017-01" db="EMBL/GenBank/DDBJ databases">
        <title>The recent genome duplication of the halophilic yeast Hortaea werneckii: insights from long-read sequencing.</title>
        <authorList>
            <person name="Sinha S."/>
            <person name="Flibotte S."/>
            <person name="Neira M."/>
            <person name="Lenassi M."/>
            <person name="Gostincar C."/>
            <person name="Stajich J.E."/>
            <person name="Nislow C.E."/>
        </authorList>
    </citation>
    <scope>NUCLEOTIDE SEQUENCE [LARGE SCALE GENOMIC DNA]</scope>
    <source>
        <strain evidence="4 5">EXF-2000</strain>
    </source>
</reference>
<dbReference type="EMBL" id="MUNK01000401">
    <property type="protein sequence ID" value="OTA22120.1"/>
    <property type="molecule type" value="Genomic_DNA"/>
</dbReference>
<protein>
    <recommendedName>
        <fullName evidence="3">AB hydrolase-1 domain-containing protein</fullName>
    </recommendedName>
</protein>
<dbReference type="InParanoid" id="A0A1Z5SMS4"/>
<dbReference type="GO" id="GO:0016787">
    <property type="term" value="F:hydrolase activity"/>
    <property type="evidence" value="ECO:0007669"/>
    <property type="project" value="UniProtKB-KW"/>
</dbReference>
<comment type="caution">
    <text evidence="4">The sequence shown here is derived from an EMBL/GenBank/DDBJ whole genome shotgun (WGS) entry which is preliminary data.</text>
</comment>
<evidence type="ECO:0000313" key="5">
    <source>
        <dbReference type="Proteomes" id="UP000194280"/>
    </source>
</evidence>
<evidence type="ECO:0000256" key="2">
    <source>
        <dbReference type="ARBA" id="ARBA00038334"/>
    </source>
</evidence>
<evidence type="ECO:0000256" key="1">
    <source>
        <dbReference type="ARBA" id="ARBA00022801"/>
    </source>
</evidence>
<proteinExistence type="inferred from homology"/>
<dbReference type="InterPro" id="IPR029058">
    <property type="entry name" value="AB_hydrolase_fold"/>
</dbReference>
<dbReference type="Proteomes" id="UP000194280">
    <property type="component" value="Unassembled WGS sequence"/>
</dbReference>
<dbReference type="Pfam" id="PF00561">
    <property type="entry name" value="Abhydrolase_1"/>
    <property type="match status" value="1"/>
</dbReference>
<feature type="domain" description="AB hydrolase-1" evidence="3">
    <location>
        <begin position="41"/>
        <end position="143"/>
    </location>
</feature>
<keyword evidence="5" id="KW-1185">Reference proteome</keyword>
<dbReference type="Gene3D" id="3.40.50.1820">
    <property type="entry name" value="alpha/beta hydrolase"/>
    <property type="match status" value="1"/>
</dbReference>
<gene>
    <name evidence="4" type="ORF">BTJ68_15102</name>
</gene>